<evidence type="ECO:0000313" key="7">
    <source>
        <dbReference type="EMBL" id="GIH98228.1"/>
    </source>
</evidence>
<name>A0A8J3SPH8_9ACTN</name>
<dbReference type="Proteomes" id="UP000634476">
    <property type="component" value="Unassembled WGS sequence"/>
</dbReference>
<dbReference type="InterPro" id="IPR011610">
    <property type="entry name" value="SAM_mthyl_Trfase_ML2640-like"/>
</dbReference>
<dbReference type="Pfam" id="PF04072">
    <property type="entry name" value="LCM"/>
    <property type="match status" value="1"/>
</dbReference>
<dbReference type="InterPro" id="IPR029063">
    <property type="entry name" value="SAM-dependent_MTases_sf"/>
</dbReference>
<evidence type="ECO:0000256" key="1">
    <source>
        <dbReference type="ARBA" id="ARBA00003907"/>
    </source>
</evidence>
<evidence type="ECO:0000256" key="3">
    <source>
        <dbReference type="ARBA" id="ARBA00022603"/>
    </source>
</evidence>
<evidence type="ECO:0000256" key="6">
    <source>
        <dbReference type="RuleBase" id="RU362030"/>
    </source>
</evidence>
<dbReference type="GO" id="GO:0032259">
    <property type="term" value="P:methylation"/>
    <property type="evidence" value="ECO:0007669"/>
    <property type="project" value="UniProtKB-KW"/>
</dbReference>
<dbReference type="RefSeq" id="WP_203872718.1">
    <property type="nucleotide sequence ID" value="NZ_BOOK01000001.1"/>
</dbReference>
<keyword evidence="8" id="KW-1185">Reference proteome</keyword>
<protein>
    <recommendedName>
        <fullName evidence="6">S-adenosyl-L-methionine-dependent methyltransferase</fullName>
        <ecNumber evidence="6">2.1.1.-</ecNumber>
    </recommendedName>
</protein>
<dbReference type="EC" id="2.1.1.-" evidence="6"/>
<keyword evidence="4" id="KW-0808">Transferase</keyword>
<dbReference type="GO" id="GO:0008168">
    <property type="term" value="F:methyltransferase activity"/>
    <property type="evidence" value="ECO:0007669"/>
    <property type="project" value="UniProtKB-UniRule"/>
</dbReference>
<sequence>MHEGQPSQTAIMAAAARAAHLVVDRAPFIFCDTAAASLLGGLAEEIIGYHRIHGDHLILSGTRAQVTARGHYTERRLAELVRGGLDQYVILGAGLDTFAQRSGPAGRVTVFEVDHPATQQWKRGLIEAADLTRPVFVPADFETADPLTALTAAGFDPSRPALVSWLGVTMYLTREAIDATLAAVGRLAPGTELVMEYALPAPLRDERGAAYADFALPAAADRGEPWLSFFAPDDLSDALKRHGLETAEHVRQADSVAPALWDRADPLRPADLCRLTRATVPVTGTPAPDHARS</sequence>
<comment type="function">
    <text evidence="1 6">Exhibits S-adenosyl-L-methionine-dependent methyltransferase activity.</text>
</comment>
<evidence type="ECO:0000256" key="2">
    <source>
        <dbReference type="ARBA" id="ARBA00008138"/>
    </source>
</evidence>
<dbReference type="PANTHER" id="PTHR43619:SF2">
    <property type="entry name" value="S-ADENOSYL-L-METHIONINE-DEPENDENT METHYLTRANSFERASES SUPERFAMILY PROTEIN"/>
    <property type="match status" value="1"/>
</dbReference>
<keyword evidence="5 6" id="KW-0949">S-adenosyl-L-methionine</keyword>
<dbReference type="AlphaFoldDB" id="A0A8J3SPH8"/>
<dbReference type="InterPro" id="IPR007213">
    <property type="entry name" value="Ppm1/Ppm2/Tcmp"/>
</dbReference>
<dbReference type="Gene3D" id="3.40.50.150">
    <property type="entry name" value="Vaccinia Virus protein VP39"/>
    <property type="match status" value="1"/>
</dbReference>
<evidence type="ECO:0000256" key="4">
    <source>
        <dbReference type="ARBA" id="ARBA00022679"/>
    </source>
</evidence>
<dbReference type="NCBIfam" id="TIGR00027">
    <property type="entry name" value="mthyl_TIGR00027"/>
    <property type="match status" value="1"/>
</dbReference>
<accession>A0A8J3SPH8</accession>
<organism evidence="7 8">
    <name type="scientific">Planobispora takensis</name>
    <dbReference type="NCBI Taxonomy" id="1367882"/>
    <lineage>
        <taxon>Bacteria</taxon>
        <taxon>Bacillati</taxon>
        <taxon>Actinomycetota</taxon>
        <taxon>Actinomycetes</taxon>
        <taxon>Streptosporangiales</taxon>
        <taxon>Streptosporangiaceae</taxon>
        <taxon>Planobispora</taxon>
    </lineage>
</organism>
<evidence type="ECO:0000256" key="5">
    <source>
        <dbReference type="ARBA" id="ARBA00022691"/>
    </source>
</evidence>
<comment type="similarity">
    <text evidence="2 6">Belongs to the UPF0677 family.</text>
</comment>
<comment type="caution">
    <text evidence="7">The sequence shown here is derived from an EMBL/GenBank/DDBJ whole genome shotgun (WGS) entry which is preliminary data.</text>
</comment>
<dbReference type="EMBL" id="BOOK01000001">
    <property type="protein sequence ID" value="GIH98228.1"/>
    <property type="molecule type" value="Genomic_DNA"/>
</dbReference>
<reference evidence="7" key="1">
    <citation type="submission" date="2021-01" db="EMBL/GenBank/DDBJ databases">
        <title>Whole genome shotgun sequence of Planobispora takensis NBRC 109077.</title>
        <authorList>
            <person name="Komaki H."/>
            <person name="Tamura T."/>
        </authorList>
    </citation>
    <scope>NUCLEOTIDE SEQUENCE</scope>
    <source>
        <strain evidence="7">NBRC 109077</strain>
    </source>
</reference>
<proteinExistence type="inferred from homology"/>
<evidence type="ECO:0000313" key="8">
    <source>
        <dbReference type="Proteomes" id="UP000634476"/>
    </source>
</evidence>
<dbReference type="PANTHER" id="PTHR43619">
    <property type="entry name" value="S-ADENOSYL-L-METHIONINE-DEPENDENT METHYLTRANSFERASE YKTD-RELATED"/>
    <property type="match status" value="1"/>
</dbReference>
<keyword evidence="3 6" id="KW-0489">Methyltransferase</keyword>
<gene>
    <name evidence="7" type="ORF">Pta02_02370</name>
</gene>
<dbReference type="SUPFAM" id="SSF53335">
    <property type="entry name" value="S-adenosyl-L-methionine-dependent methyltransferases"/>
    <property type="match status" value="1"/>
</dbReference>